<dbReference type="SUPFAM" id="SSF47954">
    <property type="entry name" value="Cyclin-like"/>
    <property type="match status" value="1"/>
</dbReference>
<dbReference type="Pfam" id="PF00382">
    <property type="entry name" value="TFIIB"/>
    <property type="match status" value="1"/>
</dbReference>
<dbReference type="AlphaFoldDB" id="A0ABD5UQQ8"/>
<dbReference type="Gene3D" id="1.10.472.10">
    <property type="entry name" value="Cyclin-like"/>
    <property type="match status" value="1"/>
</dbReference>
<evidence type="ECO:0000313" key="5">
    <source>
        <dbReference type="Proteomes" id="UP001596296"/>
    </source>
</evidence>
<feature type="domain" description="Transcription factor TFIIB cyclin-like" evidence="3">
    <location>
        <begin position="15"/>
        <end position="92"/>
    </location>
</feature>
<sequence length="102" mass="11286">MYRASDRVANETWIDRIETACDRLDLGDSVATTAADLFLSNVPESDRSKRTIAAASLYAAALIRGDERSQSAVADAMDVTRLSVHNHWKSVMDEAGFRPPTW</sequence>
<dbReference type="InterPro" id="IPR036915">
    <property type="entry name" value="Cyclin-like_sf"/>
</dbReference>
<evidence type="ECO:0000313" key="4">
    <source>
        <dbReference type="EMBL" id="MFC6891834.1"/>
    </source>
</evidence>
<protein>
    <submittedName>
        <fullName evidence="4">Transcription initiation factor IIB family protein</fullName>
    </submittedName>
</protein>
<reference evidence="4 5" key="1">
    <citation type="journal article" date="2019" name="Int. J. Syst. Evol. Microbiol.">
        <title>The Global Catalogue of Microorganisms (GCM) 10K type strain sequencing project: providing services to taxonomists for standard genome sequencing and annotation.</title>
        <authorList>
            <consortium name="The Broad Institute Genomics Platform"/>
            <consortium name="The Broad Institute Genome Sequencing Center for Infectious Disease"/>
            <person name="Wu L."/>
            <person name="Ma J."/>
        </authorList>
    </citation>
    <scope>NUCLEOTIDE SEQUENCE [LARGE SCALE GENOMIC DNA]</scope>
    <source>
        <strain evidence="4 5">SKJ47</strain>
    </source>
</reference>
<dbReference type="InterPro" id="IPR013150">
    <property type="entry name" value="TFIIB_cyclin"/>
</dbReference>
<comment type="caution">
    <text evidence="4">The sequence shown here is derived from an EMBL/GenBank/DDBJ whole genome shotgun (WGS) entry which is preliminary data.</text>
</comment>
<gene>
    <name evidence="4" type="ORF">ACFQE9_04275</name>
</gene>
<accession>A0ABD5UQQ8</accession>
<evidence type="ECO:0000259" key="3">
    <source>
        <dbReference type="Pfam" id="PF00382"/>
    </source>
</evidence>
<name>A0ABD5UQQ8_9EURY</name>
<keyword evidence="1" id="KW-0805">Transcription regulation</keyword>
<keyword evidence="2" id="KW-0804">Transcription</keyword>
<dbReference type="EMBL" id="JBHSXL010000003">
    <property type="protein sequence ID" value="MFC6891834.1"/>
    <property type="molecule type" value="Genomic_DNA"/>
</dbReference>
<dbReference type="Proteomes" id="UP001596296">
    <property type="component" value="Unassembled WGS sequence"/>
</dbReference>
<evidence type="ECO:0000256" key="2">
    <source>
        <dbReference type="ARBA" id="ARBA00023163"/>
    </source>
</evidence>
<dbReference type="InterPro" id="IPR000812">
    <property type="entry name" value="TFIIB"/>
</dbReference>
<evidence type="ECO:0000256" key="1">
    <source>
        <dbReference type="ARBA" id="ARBA00023015"/>
    </source>
</evidence>
<proteinExistence type="predicted"/>
<organism evidence="4 5">
    <name type="scientific">Halopenitus salinus</name>
    <dbReference type="NCBI Taxonomy" id="1198295"/>
    <lineage>
        <taxon>Archaea</taxon>
        <taxon>Methanobacteriati</taxon>
        <taxon>Methanobacteriota</taxon>
        <taxon>Stenosarchaea group</taxon>
        <taxon>Halobacteria</taxon>
        <taxon>Halobacteriales</taxon>
        <taxon>Haloferacaceae</taxon>
        <taxon>Halopenitus</taxon>
    </lineage>
</organism>
<keyword evidence="5" id="KW-1185">Reference proteome</keyword>
<dbReference type="PRINTS" id="PR00685">
    <property type="entry name" value="TIFACTORIIB"/>
</dbReference>
<dbReference type="RefSeq" id="WP_379740833.1">
    <property type="nucleotide sequence ID" value="NZ_JBHSVN010000001.1"/>
</dbReference>